<evidence type="ECO:0000313" key="7">
    <source>
        <dbReference type="Proteomes" id="UP000325182"/>
    </source>
</evidence>
<dbReference type="InterPro" id="IPR027417">
    <property type="entry name" value="P-loop_NTPase"/>
</dbReference>
<dbReference type="GO" id="GO:0016787">
    <property type="term" value="F:hydrolase activity"/>
    <property type="evidence" value="ECO:0007669"/>
    <property type="project" value="InterPro"/>
</dbReference>
<dbReference type="Pfam" id="PF00271">
    <property type="entry name" value="Helicase_C"/>
    <property type="match status" value="1"/>
</dbReference>
<keyword evidence="1" id="KW-0547">Nucleotide-binding</keyword>
<keyword evidence="2" id="KW-0067">ATP-binding</keyword>
<dbReference type="AlphaFoldDB" id="A0A5D4MAG0"/>
<dbReference type="InterPro" id="IPR001650">
    <property type="entry name" value="Helicase_C-like"/>
</dbReference>
<reference evidence="6 7" key="1">
    <citation type="submission" date="2019-08" db="EMBL/GenBank/DDBJ databases">
        <title>Bacillus genomes from the desert of Cuatro Cienegas, Coahuila.</title>
        <authorList>
            <person name="Olmedo-Alvarez G."/>
        </authorList>
    </citation>
    <scope>NUCLEOTIDE SEQUENCE [LARGE SCALE GENOMIC DNA]</scope>
    <source>
        <strain evidence="6 7">CH128b_4D</strain>
    </source>
</reference>
<feature type="domain" description="Helicase ATP-binding" evidence="4">
    <location>
        <begin position="165"/>
        <end position="317"/>
    </location>
</feature>
<dbReference type="GO" id="GO:0005524">
    <property type="term" value="F:ATP binding"/>
    <property type="evidence" value="ECO:0007669"/>
    <property type="project" value="UniProtKB-KW"/>
</dbReference>
<evidence type="ECO:0000259" key="4">
    <source>
        <dbReference type="PROSITE" id="PS51192"/>
    </source>
</evidence>
<dbReference type="PROSITE" id="PS51194">
    <property type="entry name" value="HELICASE_CTER"/>
    <property type="match status" value="1"/>
</dbReference>
<organism evidence="6 7">
    <name type="scientific">Rossellomorea vietnamensis</name>
    <dbReference type="NCBI Taxonomy" id="218284"/>
    <lineage>
        <taxon>Bacteria</taxon>
        <taxon>Bacillati</taxon>
        <taxon>Bacillota</taxon>
        <taxon>Bacilli</taxon>
        <taxon>Bacillales</taxon>
        <taxon>Bacillaceae</taxon>
        <taxon>Rossellomorea</taxon>
    </lineage>
</organism>
<evidence type="ECO:0000313" key="6">
    <source>
        <dbReference type="EMBL" id="TYR98919.1"/>
    </source>
</evidence>
<dbReference type="CDD" id="cd17925">
    <property type="entry name" value="DEXDc_ComFA"/>
    <property type="match status" value="1"/>
</dbReference>
<dbReference type="PANTHER" id="PTHR30580">
    <property type="entry name" value="PRIMOSOMAL PROTEIN N"/>
    <property type="match status" value="1"/>
</dbReference>
<dbReference type="GO" id="GO:0003677">
    <property type="term" value="F:DNA binding"/>
    <property type="evidence" value="ECO:0007669"/>
    <property type="project" value="UniProtKB-KW"/>
</dbReference>
<keyword evidence="3" id="KW-0238">DNA-binding</keyword>
<proteinExistence type="predicted"/>
<dbReference type="PANTHER" id="PTHR30580:SF1">
    <property type="entry name" value="COMF OPERON PROTEIN 1"/>
    <property type="match status" value="1"/>
</dbReference>
<dbReference type="GO" id="GO:0006270">
    <property type="term" value="P:DNA replication initiation"/>
    <property type="evidence" value="ECO:0007669"/>
    <property type="project" value="TreeGrafter"/>
</dbReference>
<protein>
    <submittedName>
        <fullName evidence="6">DEAD/DEAH box helicase</fullName>
    </submittedName>
</protein>
<evidence type="ECO:0000256" key="2">
    <source>
        <dbReference type="ARBA" id="ARBA00022840"/>
    </source>
</evidence>
<feature type="domain" description="Helicase C-terminal" evidence="5">
    <location>
        <begin position="346"/>
        <end position="496"/>
    </location>
</feature>
<gene>
    <name evidence="6" type="ORF">FZC84_12915</name>
</gene>
<comment type="caution">
    <text evidence="6">The sequence shown here is derived from an EMBL/GenBank/DDBJ whole genome shotgun (WGS) entry which is preliminary data.</text>
</comment>
<name>A0A5D4MAG0_9BACI</name>
<dbReference type="GO" id="GO:0043138">
    <property type="term" value="F:3'-5' DNA helicase activity"/>
    <property type="evidence" value="ECO:0007669"/>
    <property type="project" value="TreeGrafter"/>
</dbReference>
<dbReference type="EMBL" id="VTEG01000008">
    <property type="protein sequence ID" value="TYR98919.1"/>
    <property type="molecule type" value="Genomic_DNA"/>
</dbReference>
<evidence type="ECO:0000256" key="3">
    <source>
        <dbReference type="ARBA" id="ARBA00023125"/>
    </source>
</evidence>
<dbReference type="GO" id="GO:0006302">
    <property type="term" value="P:double-strand break repair"/>
    <property type="evidence" value="ECO:0007669"/>
    <property type="project" value="TreeGrafter"/>
</dbReference>
<dbReference type="FunFam" id="3.40.50.300:FF:001736">
    <property type="entry name" value="COMF operon protein 1"/>
    <property type="match status" value="1"/>
</dbReference>
<dbReference type="Pfam" id="PF04851">
    <property type="entry name" value="ResIII"/>
    <property type="match status" value="1"/>
</dbReference>
<dbReference type="RefSeq" id="WP_148954156.1">
    <property type="nucleotide sequence ID" value="NZ_VTEG01000008.1"/>
</dbReference>
<evidence type="ECO:0000256" key="1">
    <source>
        <dbReference type="ARBA" id="ARBA00022741"/>
    </source>
</evidence>
<dbReference type="GO" id="GO:0006310">
    <property type="term" value="P:DNA recombination"/>
    <property type="evidence" value="ECO:0007669"/>
    <property type="project" value="TreeGrafter"/>
</dbReference>
<dbReference type="Gene3D" id="3.40.50.300">
    <property type="entry name" value="P-loop containing nucleotide triphosphate hydrolases"/>
    <property type="match status" value="2"/>
</dbReference>
<dbReference type="SMART" id="SM00487">
    <property type="entry name" value="DEXDc"/>
    <property type="match status" value="1"/>
</dbReference>
<dbReference type="SMART" id="SM00490">
    <property type="entry name" value="HELICc"/>
    <property type="match status" value="1"/>
</dbReference>
<dbReference type="SUPFAM" id="SSF52540">
    <property type="entry name" value="P-loop containing nucleoside triphosphate hydrolases"/>
    <property type="match status" value="1"/>
</dbReference>
<dbReference type="InterPro" id="IPR014001">
    <property type="entry name" value="Helicase_ATP-bd"/>
</dbReference>
<dbReference type="PROSITE" id="PS51192">
    <property type="entry name" value="HELICASE_ATP_BIND_1"/>
    <property type="match status" value="1"/>
</dbReference>
<dbReference type="Proteomes" id="UP000325182">
    <property type="component" value="Unassembled WGS sequence"/>
</dbReference>
<accession>A0A5D4MAG0</accession>
<keyword evidence="6" id="KW-0378">Hydrolase</keyword>
<sequence>MRFHYDNEVLTPEFLAKNKPSQRISKLPENLPKPPTNQSFTFNSELQSLLEGKALLPDEIPHKIEEIHNHYKNGHISYSKGIHLVKTKPQCNRCGNQGQSLFASFPCSRCKEECTYCRKCIMMGRVSQCTPLIEWTGPSQNTTIDSLQWKGTLSQGQQTASDKVIESIKRNTDLLVWAVCGAGKTEVLFHGIHHALKQGKRVCIATPRTDVILELAPRLQKVFPGANPIALYGGSKDRHKYSQLVLATTHQLYRYKEAFETIIVDEVDAFPYSFDKTLQFAVGKARKQPSSLIYLTATPNKTFQRECRHGKRNHVTIPARYHRHPLPVPALKWGGNWKAILEKGHLVTPIKLWTENRIKTNKKSLIFLPSVKAMEKALPLFQNLHPDILSVHAEDPERKEKVQKMRDGEIPILLTTTILERGVTIPNIDVAVMGAEEEIFTESALVQIAGRVGRSADHPTGDITFFHYGKTHSMIKSVHHIKEMDRQGLKRGLLDE</sequence>
<evidence type="ECO:0000259" key="5">
    <source>
        <dbReference type="PROSITE" id="PS51194"/>
    </source>
</evidence>
<keyword evidence="6" id="KW-0347">Helicase</keyword>
<dbReference type="InterPro" id="IPR006935">
    <property type="entry name" value="Helicase/UvrB_N"/>
</dbReference>